<reference evidence="1" key="1">
    <citation type="submission" date="2014-12" db="EMBL/GenBank/DDBJ databases">
        <title>Insight into the proteome of Arion vulgaris.</title>
        <authorList>
            <person name="Aradska J."/>
            <person name="Bulat T."/>
            <person name="Smidak R."/>
            <person name="Sarate P."/>
            <person name="Gangsoo J."/>
            <person name="Sialana F."/>
            <person name="Bilban M."/>
            <person name="Lubec G."/>
        </authorList>
    </citation>
    <scope>NUCLEOTIDE SEQUENCE</scope>
    <source>
        <tissue evidence="1">Skin</tissue>
    </source>
</reference>
<dbReference type="Gene3D" id="3.90.1290.10">
    <property type="entry name" value="Plakin repeat"/>
    <property type="match status" value="1"/>
</dbReference>
<dbReference type="AlphaFoldDB" id="A0A0B7C5D5"/>
<gene>
    <name evidence="1" type="primary">ORF222249</name>
</gene>
<name>A0A0B7C5D5_9EUPU</name>
<dbReference type="InterPro" id="IPR035915">
    <property type="entry name" value="Plakin_repeat_sf"/>
</dbReference>
<accession>A0A0B7C5D5</accession>
<feature type="non-terminal residue" evidence="1">
    <location>
        <position position="1"/>
    </location>
</feature>
<dbReference type="EMBL" id="HACG01052965">
    <property type="protein sequence ID" value="CEK99836.1"/>
    <property type="molecule type" value="Transcribed_RNA"/>
</dbReference>
<sequence>GLLDPKTGKFQNAVTGEELLLLDAVNAGYLMADPSLLDNEDEVDGTMYRSYTSIVLEDVKYKISGVINSLTGEEMTLEQA</sequence>
<evidence type="ECO:0000313" key="1">
    <source>
        <dbReference type="EMBL" id="CEK99836.1"/>
    </source>
</evidence>
<feature type="non-terminal residue" evidence="1">
    <location>
        <position position="80"/>
    </location>
</feature>
<protein>
    <submittedName>
        <fullName evidence="1">Uncharacterized protein</fullName>
    </submittedName>
</protein>
<proteinExistence type="predicted"/>
<organism evidence="1">
    <name type="scientific">Arion vulgaris</name>
    <dbReference type="NCBI Taxonomy" id="1028688"/>
    <lineage>
        <taxon>Eukaryota</taxon>
        <taxon>Metazoa</taxon>
        <taxon>Spiralia</taxon>
        <taxon>Lophotrochozoa</taxon>
        <taxon>Mollusca</taxon>
        <taxon>Gastropoda</taxon>
        <taxon>Heterobranchia</taxon>
        <taxon>Euthyneura</taxon>
        <taxon>Panpulmonata</taxon>
        <taxon>Eupulmonata</taxon>
        <taxon>Stylommatophora</taxon>
        <taxon>Helicina</taxon>
        <taxon>Arionoidea</taxon>
        <taxon>Arionidae</taxon>
        <taxon>Arion</taxon>
    </lineage>
</organism>